<name>A0ACA9Y1T7_9ASCO</name>
<organism evidence="1 2">
    <name type="scientific">[Candida] jaroonii</name>
    <dbReference type="NCBI Taxonomy" id="467808"/>
    <lineage>
        <taxon>Eukaryota</taxon>
        <taxon>Fungi</taxon>
        <taxon>Dikarya</taxon>
        <taxon>Ascomycota</taxon>
        <taxon>Saccharomycotina</taxon>
        <taxon>Pichiomycetes</taxon>
        <taxon>Debaryomycetaceae</taxon>
        <taxon>Yamadazyma</taxon>
    </lineage>
</organism>
<protein>
    <submittedName>
        <fullName evidence="1">Ankyrin repeat-containing protein Yar1p</fullName>
    </submittedName>
</protein>
<accession>A0ACA9Y1T7</accession>
<evidence type="ECO:0000313" key="1">
    <source>
        <dbReference type="EMBL" id="CAH6718917.1"/>
    </source>
</evidence>
<gene>
    <name evidence="1" type="ORF">CLIB1444_01S17370</name>
</gene>
<sequence length="192" mass="22020">MITLTQEEMDAINYDAREGDVENLKEIFTEISPKLLLEIKDDNTLSTPIHMAAGNGHVETLEYLLSILDKKEAEELVNRKNESGNTALHWAAFNGHLPVIELLVEKFNADIFLKNENGHDAMFEAENNGKEEIEQWFVKKFSVEEDFKFEENEQESKITYTPGKETKEADERARLAQEASDLEKKTEKLSVE</sequence>
<dbReference type="EMBL" id="CALSDN010000001">
    <property type="protein sequence ID" value="CAH6718917.1"/>
    <property type="molecule type" value="Genomic_DNA"/>
</dbReference>
<evidence type="ECO:0000313" key="2">
    <source>
        <dbReference type="Proteomes" id="UP001152531"/>
    </source>
</evidence>
<proteinExistence type="predicted"/>
<keyword evidence="2" id="KW-1185">Reference proteome</keyword>
<comment type="caution">
    <text evidence="1">The sequence shown here is derived from an EMBL/GenBank/DDBJ whole genome shotgun (WGS) entry which is preliminary data.</text>
</comment>
<dbReference type="Proteomes" id="UP001152531">
    <property type="component" value="Unassembled WGS sequence"/>
</dbReference>
<reference evidence="1" key="1">
    <citation type="submission" date="2022-06" db="EMBL/GenBank/DDBJ databases">
        <authorList>
            <person name="Legras J.-L."/>
            <person name="Devillers H."/>
            <person name="Grondin C."/>
        </authorList>
    </citation>
    <scope>NUCLEOTIDE SEQUENCE</scope>
    <source>
        <strain evidence="1">CLIB 1444</strain>
    </source>
</reference>